<protein>
    <recommendedName>
        <fullName evidence="6">NfeD-like C-terminal domain-containing protein</fullName>
    </recommendedName>
</protein>
<evidence type="ECO:0000256" key="5">
    <source>
        <dbReference type="SAM" id="Phobius"/>
    </source>
</evidence>
<organism evidence="7 8">
    <name type="scientific">Candidatus Rhabdochlamydia porcellionis</name>
    <dbReference type="NCBI Taxonomy" id="225148"/>
    <lineage>
        <taxon>Bacteria</taxon>
        <taxon>Pseudomonadati</taxon>
        <taxon>Chlamydiota</taxon>
        <taxon>Chlamydiia</taxon>
        <taxon>Parachlamydiales</taxon>
        <taxon>Candidatus Rhabdochlamydiaceae</taxon>
        <taxon>Candidatus Rhabdochlamydia</taxon>
    </lineage>
</organism>
<keyword evidence="3 5" id="KW-1133">Transmembrane helix</keyword>
<dbReference type="PANTHER" id="PTHR33507">
    <property type="entry name" value="INNER MEMBRANE PROTEIN YBBJ"/>
    <property type="match status" value="1"/>
</dbReference>
<gene>
    <name evidence="7" type="ORF">RHAB15C_0000552</name>
</gene>
<feature type="transmembrane region" description="Helical" evidence="5">
    <location>
        <begin position="7"/>
        <end position="40"/>
    </location>
</feature>
<evidence type="ECO:0000256" key="4">
    <source>
        <dbReference type="ARBA" id="ARBA00023136"/>
    </source>
</evidence>
<dbReference type="Pfam" id="PF01957">
    <property type="entry name" value="NfeD"/>
    <property type="match status" value="1"/>
</dbReference>
<evidence type="ECO:0000259" key="6">
    <source>
        <dbReference type="Pfam" id="PF01957"/>
    </source>
</evidence>
<proteinExistence type="predicted"/>
<sequence length="155" mass="17209">MLIGLFAILGLIFIFFEFFLIGAVFAILGSLFIVLSLVLFFLSNPITLSLIYLAVIFFAVIGICKYALWCIKNSKRRGEFYLQDDQEGYSASFFDQNLVDKEGVTITELKTAGHVLIEQKRYQAVSEGGFITKDVSVVVVGGRGAYLIVKEITNG</sequence>
<keyword evidence="8" id="KW-1185">Reference proteome</keyword>
<evidence type="ECO:0000256" key="3">
    <source>
        <dbReference type="ARBA" id="ARBA00022989"/>
    </source>
</evidence>
<accession>A0ABX8YZ83</accession>
<evidence type="ECO:0000256" key="1">
    <source>
        <dbReference type="ARBA" id="ARBA00004141"/>
    </source>
</evidence>
<feature type="transmembrane region" description="Helical" evidence="5">
    <location>
        <begin position="46"/>
        <end position="68"/>
    </location>
</feature>
<comment type="subcellular location">
    <subcellularLocation>
        <location evidence="1">Membrane</location>
        <topology evidence="1">Multi-pass membrane protein</topology>
    </subcellularLocation>
</comment>
<dbReference type="InterPro" id="IPR052165">
    <property type="entry name" value="Membrane_assoc_protease"/>
</dbReference>
<dbReference type="Gene3D" id="2.40.50.140">
    <property type="entry name" value="Nucleic acid-binding proteins"/>
    <property type="match status" value="1"/>
</dbReference>
<evidence type="ECO:0000313" key="8">
    <source>
        <dbReference type="Proteomes" id="UP000822862"/>
    </source>
</evidence>
<dbReference type="InterPro" id="IPR012340">
    <property type="entry name" value="NA-bd_OB-fold"/>
</dbReference>
<keyword evidence="2 5" id="KW-0812">Transmembrane</keyword>
<dbReference type="InterPro" id="IPR002810">
    <property type="entry name" value="NfeD-like_C"/>
</dbReference>
<dbReference type="RefSeq" id="WP_194845734.1">
    <property type="nucleotide sequence ID" value="NZ_CP075585.1"/>
</dbReference>
<evidence type="ECO:0000256" key="2">
    <source>
        <dbReference type="ARBA" id="ARBA00022692"/>
    </source>
</evidence>
<evidence type="ECO:0000313" key="7">
    <source>
        <dbReference type="EMBL" id="QZA58674.1"/>
    </source>
</evidence>
<keyword evidence="4 5" id="KW-0472">Membrane</keyword>
<feature type="domain" description="NfeD-like C-terminal" evidence="6">
    <location>
        <begin position="96"/>
        <end position="150"/>
    </location>
</feature>
<dbReference type="Proteomes" id="UP000822862">
    <property type="component" value="Chromosome"/>
</dbReference>
<reference evidence="7 8" key="1">
    <citation type="submission" date="2021-05" db="EMBL/GenBank/DDBJ databases">
        <title>Ecology and evolution of chlamydial symbionts of arthropods.</title>
        <authorList>
            <person name="Halter T."/>
            <person name="Sixt B.S."/>
            <person name="Toenshoff E.R."/>
            <person name="Koestlbacher S."/>
            <person name="Schulz F."/>
            <person name="Kostanjsek R."/>
            <person name="Collingro A."/>
            <person name="Hendrickx F."/>
            <person name="Horn M."/>
        </authorList>
    </citation>
    <scope>NUCLEOTIDE SEQUENCE [LARGE SCALE GENOMIC DNA]</scope>
    <source>
        <strain evidence="7 8">15C</strain>
    </source>
</reference>
<name>A0ABX8YZ83_9BACT</name>
<dbReference type="EMBL" id="CP075585">
    <property type="protein sequence ID" value="QZA58674.1"/>
    <property type="molecule type" value="Genomic_DNA"/>
</dbReference>
<dbReference type="PANTHER" id="PTHR33507:SF3">
    <property type="entry name" value="INNER MEMBRANE PROTEIN YBBJ"/>
    <property type="match status" value="1"/>
</dbReference>